<name>A0A0U3LEE3_9BURK</name>
<accession>A0A0U3LEE3</accession>
<evidence type="ECO:0000256" key="1">
    <source>
        <dbReference type="SAM" id="MobiDB-lite"/>
    </source>
</evidence>
<sequence length="48" mass="5270">MREYQEHEIQESESHPAPDPTPRVLCLDELTEVAGGPQITNDGITPPA</sequence>
<feature type="region of interest" description="Disordered" evidence="1">
    <location>
        <begin position="1"/>
        <end position="23"/>
    </location>
</feature>
<dbReference type="RefSeq" id="WP_157592927.1">
    <property type="nucleotide sequence ID" value="NZ_CP013729.1"/>
</dbReference>
<keyword evidence="3" id="KW-1185">Reference proteome</keyword>
<evidence type="ECO:0000313" key="2">
    <source>
        <dbReference type="EMBL" id="ALV04834.1"/>
    </source>
</evidence>
<protein>
    <submittedName>
        <fullName evidence="2">Uncharacterized protein</fullName>
    </submittedName>
</protein>
<organism evidence="2 3">
    <name type="scientific">Roseateles depolymerans</name>
    <dbReference type="NCBI Taxonomy" id="76731"/>
    <lineage>
        <taxon>Bacteria</taxon>
        <taxon>Pseudomonadati</taxon>
        <taxon>Pseudomonadota</taxon>
        <taxon>Betaproteobacteria</taxon>
        <taxon>Burkholderiales</taxon>
        <taxon>Sphaerotilaceae</taxon>
        <taxon>Roseateles</taxon>
    </lineage>
</organism>
<dbReference type="EMBL" id="CP013729">
    <property type="protein sequence ID" value="ALV04834.1"/>
    <property type="molecule type" value="Genomic_DNA"/>
</dbReference>
<feature type="compositionally biased region" description="Basic and acidic residues" evidence="1">
    <location>
        <begin position="1"/>
        <end position="16"/>
    </location>
</feature>
<dbReference type="AlphaFoldDB" id="A0A0U3LEE3"/>
<gene>
    <name evidence="2" type="ORF">RD2015_331</name>
</gene>
<evidence type="ECO:0000313" key="3">
    <source>
        <dbReference type="Proteomes" id="UP000060699"/>
    </source>
</evidence>
<proteinExistence type="predicted"/>
<dbReference type="Proteomes" id="UP000060699">
    <property type="component" value="Chromosome"/>
</dbReference>
<reference evidence="2 3" key="1">
    <citation type="submission" date="2015-12" db="EMBL/GenBank/DDBJ databases">
        <title>Complete genome of Roseateles depolymerans KCTC 42856.</title>
        <authorList>
            <person name="Kim K.M."/>
        </authorList>
    </citation>
    <scope>NUCLEOTIDE SEQUENCE [LARGE SCALE GENOMIC DNA]</scope>
    <source>
        <strain evidence="2 3">KCTC 42856</strain>
    </source>
</reference>
<dbReference type="KEGG" id="rdp:RD2015_331"/>